<dbReference type="NCBIfam" id="TIGR00732">
    <property type="entry name" value="dprA"/>
    <property type="match status" value="1"/>
</dbReference>
<dbReference type="AlphaFoldDB" id="A0A2H0V5D1"/>
<dbReference type="GO" id="GO:0009294">
    <property type="term" value="P:DNA-mediated transformation"/>
    <property type="evidence" value="ECO:0007669"/>
    <property type="project" value="InterPro"/>
</dbReference>
<evidence type="ECO:0000313" key="4">
    <source>
        <dbReference type="EMBL" id="PIR94272.1"/>
    </source>
</evidence>
<dbReference type="SUPFAM" id="SSF102405">
    <property type="entry name" value="MCP/YpsA-like"/>
    <property type="match status" value="1"/>
</dbReference>
<dbReference type="Proteomes" id="UP000229901">
    <property type="component" value="Unassembled WGS sequence"/>
</dbReference>
<dbReference type="InterPro" id="IPR041614">
    <property type="entry name" value="DprA_WH"/>
</dbReference>
<dbReference type="PANTHER" id="PTHR43022:SF1">
    <property type="entry name" value="PROTEIN SMF"/>
    <property type="match status" value="1"/>
</dbReference>
<dbReference type="EMBL" id="PFAP01000011">
    <property type="protein sequence ID" value="PIR94272.1"/>
    <property type="molecule type" value="Genomic_DNA"/>
</dbReference>
<feature type="domain" description="Smf/DprA SLOG" evidence="2">
    <location>
        <begin position="81"/>
        <end position="292"/>
    </location>
</feature>
<organism evidence="4 5">
    <name type="scientific">Candidatus Falkowbacteria bacterium CG10_big_fil_rev_8_21_14_0_10_39_11</name>
    <dbReference type="NCBI Taxonomy" id="1974565"/>
    <lineage>
        <taxon>Bacteria</taxon>
        <taxon>Candidatus Falkowiibacteriota</taxon>
    </lineage>
</organism>
<protein>
    <submittedName>
        <fullName evidence="4">DNA-protecting protein DprA</fullName>
    </submittedName>
</protein>
<dbReference type="PANTHER" id="PTHR43022">
    <property type="entry name" value="PROTEIN SMF"/>
    <property type="match status" value="1"/>
</dbReference>
<comment type="similarity">
    <text evidence="1">Belongs to the DprA/Smf family.</text>
</comment>
<evidence type="ECO:0000259" key="3">
    <source>
        <dbReference type="Pfam" id="PF17782"/>
    </source>
</evidence>
<dbReference type="Gene3D" id="3.40.50.450">
    <property type="match status" value="1"/>
</dbReference>
<gene>
    <name evidence="4" type="primary">dprA</name>
    <name evidence="4" type="ORF">COT97_02155</name>
</gene>
<sequence>MNKNELQYWVALSQIDLLGASKMKKLYSYFPDFSTLWHDATYSDFIDAGLNDRTAEIILNKKHQINPEEELTKLQTENIGVVTIQDSDYPDILREIHNPPALLYYKGNKTLFQTECLAIVGTRNMTAYGQQIAHNISQELSANQLTTVSGLALGIDTIVHHSTIQANGSTIAVLGSSLDQKNIYPSSNRSLANNIIEKNGLIISEFPLGTIPMRHHFPIRNRVISGLSRGTLVIEAGESSGALITAKYALEQNREVFAIPGNITSPMSIGTNNLIKQGATSVNQAEDILEILNLQSISKASDKNIPEGDNDQEKLILAHLNFEPTHFNDLRKKTTLNPSQLNAALSLMELNGKIKNIGNNEYIINYQ</sequence>
<dbReference type="Pfam" id="PF17782">
    <property type="entry name" value="WHD_DprA"/>
    <property type="match status" value="1"/>
</dbReference>
<dbReference type="Pfam" id="PF02481">
    <property type="entry name" value="DNA_processg_A"/>
    <property type="match status" value="1"/>
</dbReference>
<evidence type="ECO:0000313" key="5">
    <source>
        <dbReference type="Proteomes" id="UP000229901"/>
    </source>
</evidence>
<name>A0A2H0V5D1_9BACT</name>
<feature type="domain" description="DprA winged helix" evidence="3">
    <location>
        <begin position="306"/>
        <end position="355"/>
    </location>
</feature>
<comment type="caution">
    <text evidence="4">The sequence shown here is derived from an EMBL/GenBank/DDBJ whole genome shotgun (WGS) entry which is preliminary data.</text>
</comment>
<proteinExistence type="inferred from homology"/>
<accession>A0A2H0V5D1</accession>
<evidence type="ECO:0000256" key="1">
    <source>
        <dbReference type="ARBA" id="ARBA00006525"/>
    </source>
</evidence>
<dbReference type="InterPro" id="IPR057666">
    <property type="entry name" value="DrpA_SLOG"/>
</dbReference>
<reference evidence="5" key="1">
    <citation type="submission" date="2017-09" db="EMBL/GenBank/DDBJ databases">
        <title>Depth-based differentiation of microbial function through sediment-hosted aquifers and enrichment of novel symbionts in the deep terrestrial subsurface.</title>
        <authorList>
            <person name="Probst A.J."/>
            <person name="Ladd B."/>
            <person name="Jarett J.K."/>
            <person name="Geller-Mcgrath D.E."/>
            <person name="Sieber C.M.K."/>
            <person name="Emerson J.B."/>
            <person name="Anantharaman K."/>
            <person name="Thomas B.C."/>
            <person name="Malmstrom R."/>
            <person name="Stieglmeier M."/>
            <person name="Klingl A."/>
            <person name="Woyke T."/>
            <person name="Ryan C.M."/>
            <person name="Banfield J.F."/>
        </authorList>
    </citation>
    <scope>NUCLEOTIDE SEQUENCE [LARGE SCALE GENOMIC DNA]</scope>
</reference>
<evidence type="ECO:0000259" key="2">
    <source>
        <dbReference type="Pfam" id="PF02481"/>
    </source>
</evidence>
<dbReference type="InterPro" id="IPR003488">
    <property type="entry name" value="DprA"/>
</dbReference>